<sequence length="61" mass="6987">MGTPSPDSVYDIIYACNSLTYFELSDDDSARLCNVAEDRWIMHRLRDHALDTMFRNAGRCG</sequence>
<keyword evidence="2" id="KW-1185">Reference proteome</keyword>
<protein>
    <submittedName>
        <fullName evidence="1">Uncharacterized protein</fullName>
    </submittedName>
</protein>
<accession>A0A9W4XW70</accession>
<evidence type="ECO:0000313" key="2">
    <source>
        <dbReference type="Proteomes" id="UP001152607"/>
    </source>
</evidence>
<organism evidence="1 2">
    <name type="scientific">Periconia digitata</name>
    <dbReference type="NCBI Taxonomy" id="1303443"/>
    <lineage>
        <taxon>Eukaryota</taxon>
        <taxon>Fungi</taxon>
        <taxon>Dikarya</taxon>
        <taxon>Ascomycota</taxon>
        <taxon>Pezizomycotina</taxon>
        <taxon>Dothideomycetes</taxon>
        <taxon>Pleosporomycetidae</taxon>
        <taxon>Pleosporales</taxon>
        <taxon>Massarineae</taxon>
        <taxon>Periconiaceae</taxon>
        <taxon>Periconia</taxon>
    </lineage>
</organism>
<name>A0A9W4XW70_9PLEO</name>
<comment type="caution">
    <text evidence="1">The sequence shown here is derived from an EMBL/GenBank/DDBJ whole genome shotgun (WGS) entry which is preliminary data.</text>
</comment>
<gene>
    <name evidence="1" type="ORF">PDIGIT_LOCUS8610</name>
</gene>
<dbReference type="Proteomes" id="UP001152607">
    <property type="component" value="Unassembled WGS sequence"/>
</dbReference>
<dbReference type="EMBL" id="CAOQHR010000005">
    <property type="protein sequence ID" value="CAI6335527.1"/>
    <property type="molecule type" value="Genomic_DNA"/>
</dbReference>
<reference evidence="1" key="1">
    <citation type="submission" date="2023-01" db="EMBL/GenBank/DDBJ databases">
        <authorList>
            <person name="Van Ghelder C."/>
            <person name="Rancurel C."/>
        </authorList>
    </citation>
    <scope>NUCLEOTIDE SEQUENCE</scope>
    <source>
        <strain evidence="1">CNCM I-4278</strain>
    </source>
</reference>
<proteinExistence type="predicted"/>
<evidence type="ECO:0000313" key="1">
    <source>
        <dbReference type="EMBL" id="CAI6335527.1"/>
    </source>
</evidence>
<dbReference type="AlphaFoldDB" id="A0A9W4XW70"/>